<dbReference type="GO" id="GO:0016491">
    <property type="term" value="F:oxidoreductase activity"/>
    <property type="evidence" value="ECO:0007669"/>
    <property type="project" value="UniProtKB-KW"/>
</dbReference>
<keyword evidence="1" id="KW-0560">Oxidoreductase</keyword>
<evidence type="ECO:0000259" key="3">
    <source>
        <dbReference type="Pfam" id="PF02826"/>
    </source>
</evidence>
<evidence type="ECO:0000256" key="2">
    <source>
        <dbReference type="ARBA" id="ARBA00023027"/>
    </source>
</evidence>
<dbReference type="PANTHER" id="PTHR43333">
    <property type="entry name" value="2-HACID_DH_C DOMAIN-CONTAINING PROTEIN"/>
    <property type="match status" value="1"/>
</dbReference>
<dbReference type="PANTHER" id="PTHR43333:SF1">
    <property type="entry name" value="D-ISOMER SPECIFIC 2-HYDROXYACID DEHYDROGENASE NAD-BINDING DOMAIN-CONTAINING PROTEIN"/>
    <property type="match status" value="1"/>
</dbReference>
<dbReference type="GO" id="GO:0051287">
    <property type="term" value="F:NAD binding"/>
    <property type="evidence" value="ECO:0007669"/>
    <property type="project" value="InterPro"/>
</dbReference>
<protein>
    <submittedName>
        <fullName evidence="4">Phosphoglycerate dehydrogenase</fullName>
    </submittedName>
</protein>
<dbReference type="SUPFAM" id="SSF51735">
    <property type="entry name" value="NAD(P)-binding Rossmann-fold domains"/>
    <property type="match status" value="1"/>
</dbReference>
<evidence type="ECO:0000313" key="5">
    <source>
        <dbReference type="Proteomes" id="UP000321720"/>
    </source>
</evidence>
<reference evidence="4 5" key="1">
    <citation type="submission" date="2019-07" db="EMBL/GenBank/DDBJ databases">
        <title>Whole genome shotgun sequence of Cellulomonas composti NBRC 100758.</title>
        <authorList>
            <person name="Hosoyama A."/>
            <person name="Uohara A."/>
            <person name="Ohji S."/>
            <person name="Ichikawa N."/>
        </authorList>
    </citation>
    <scope>NUCLEOTIDE SEQUENCE [LARGE SCALE GENOMIC DNA]</scope>
    <source>
        <strain evidence="4 5">NBRC 100758</strain>
    </source>
</reference>
<dbReference type="InterPro" id="IPR036291">
    <property type="entry name" value="NAD(P)-bd_dom_sf"/>
</dbReference>
<dbReference type="Proteomes" id="UP000321720">
    <property type="component" value="Unassembled WGS sequence"/>
</dbReference>
<keyword evidence="2" id="KW-0520">NAD</keyword>
<dbReference type="AlphaFoldDB" id="A0A511JAT3"/>
<feature type="domain" description="D-isomer specific 2-hydroxyacid dehydrogenase NAD-binding" evidence="3">
    <location>
        <begin position="116"/>
        <end position="308"/>
    </location>
</feature>
<accession>A0A511JAT3</accession>
<dbReference type="EMBL" id="BJWG01000007">
    <property type="protein sequence ID" value="GEL95097.1"/>
    <property type="molecule type" value="Genomic_DNA"/>
</dbReference>
<dbReference type="SUPFAM" id="SSF52283">
    <property type="entry name" value="Formate/glycerate dehydrogenase catalytic domain-like"/>
    <property type="match status" value="1"/>
</dbReference>
<dbReference type="InterPro" id="IPR006140">
    <property type="entry name" value="D-isomer_DH_NAD-bd"/>
</dbReference>
<evidence type="ECO:0000256" key="1">
    <source>
        <dbReference type="ARBA" id="ARBA00023002"/>
    </source>
</evidence>
<organism evidence="4 5">
    <name type="scientific">Cellulomonas composti</name>
    <dbReference type="NCBI Taxonomy" id="266130"/>
    <lineage>
        <taxon>Bacteria</taxon>
        <taxon>Bacillati</taxon>
        <taxon>Actinomycetota</taxon>
        <taxon>Actinomycetes</taxon>
        <taxon>Micrococcales</taxon>
        <taxon>Cellulomonadaceae</taxon>
        <taxon>Cellulomonas</taxon>
    </lineage>
</organism>
<comment type="caution">
    <text evidence="4">The sequence shown here is derived from an EMBL/GenBank/DDBJ whole genome shotgun (WGS) entry which is preliminary data.</text>
</comment>
<gene>
    <name evidence="4" type="ORF">CCO02nite_17550</name>
</gene>
<keyword evidence="5" id="KW-1185">Reference proteome</keyword>
<evidence type="ECO:0000313" key="4">
    <source>
        <dbReference type="EMBL" id="GEL95097.1"/>
    </source>
</evidence>
<dbReference type="Gene3D" id="3.40.50.720">
    <property type="entry name" value="NAD(P)-binding Rossmann-like Domain"/>
    <property type="match status" value="2"/>
</dbReference>
<name>A0A511JAT3_9CELL</name>
<proteinExistence type="predicted"/>
<dbReference type="Pfam" id="PF02826">
    <property type="entry name" value="2-Hacid_dh_C"/>
    <property type="match status" value="1"/>
</dbReference>
<sequence length="337" mass="34659">MAGLAVLGSGTVASYPSVHKIMLPTTLEDTVELPAGWRSVRYAVDAPVPDDALDASVLVVWGNGRREMLDAAARMPRLRWVASLAAGTEVVQECFPGVVVTSGSGLHDGPVAEHTLALVLACVRSLPSLVRAQDVRRWAGELGGIQPVHDEQVRTLHGAHVLIWGFGSIAARLAPLLTALGASVTGVARSAGTRPGTDATGAPAGSFAVVTEADLPRVLPQTDVVVDLLPATPATRHAVSSAVLAALPPRAFVVNVGRGATLDEDALLDAVDAGRLAGAALDVTAREPLPPDSPLWAQPRILISPHAAGGRPQHAGAFLTRALAAWSAGAPLPNLVS</sequence>